<feature type="signal peptide" evidence="1">
    <location>
        <begin position="1"/>
        <end position="27"/>
    </location>
</feature>
<evidence type="ECO:0000256" key="1">
    <source>
        <dbReference type="SAM" id="SignalP"/>
    </source>
</evidence>
<keyword evidence="1" id="KW-0732">Signal</keyword>
<comment type="caution">
    <text evidence="2">The sequence shown here is derived from an EMBL/GenBank/DDBJ whole genome shotgun (WGS) entry which is preliminary data.</text>
</comment>
<evidence type="ECO:0000313" key="3">
    <source>
        <dbReference type="Proteomes" id="UP001499974"/>
    </source>
</evidence>
<gene>
    <name evidence="2" type="ORF">GCM10023349_42880</name>
</gene>
<name>A0ABP8Y1U4_9ACTN</name>
<reference evidence="3" key="1">
    <citation type="journal article" date="2019" name="Int. J. Syst. Evol. Microbiol.">
        <title>The Global Catalogue of Microorganisms (GCM) 10K type strain sequencing project: providing services to taxonomists for standard genome sequencing and annotation.</title>
        <authorList>
            <consortium name="The Broad Institute Genomics Platform"/>
            <consortium name="The Broad Institute Genome Sequencing Center for Infectious Disease"/>
            <person name="Wu L."/>
            <person name="Ma J."/>
        </authorList>
    </citation>
    <scope>NUCLEOTIDE SEQUENCE [LARGE SCALE GENOMIC DNA]</scope>
    <source>
        <strain evidence="3">JCM 18531</strain>
    </source>
</reference>
<dbReference type="EMBL" id="BAABKM010000004">
    <property type="protein sequence ID" value="GAA4718345.1"/>
    <property type="molecule type" value="Genomic_DNA"/>
</dbReference>
<accession>A0ABP8Y1U4</accession>
<protein>
    <submittedName>
        <fullName evidence="2">Uncharacterized protein</fullName>
    </submittedName>
</protein>
<organism evidence="2 3">
    <name type="scientific">Nocardioides conyzicola</name>
    <dbReference type="NCBI Taxonomy" id="1651781"/>
    <lineage>
        <taxon>Bacteria</taxon>
        <taxon>Bacillati</taxon>
        <taxon>Actinomycetota</taxon>
        <taxon>Actinomycetes</taxon>
        <taxon>Propionibacteriales</taxon>
        <taxon>Nocardioidaceae</taxon>
        <taxon>Nocardioides</taxon>
    </lineage>
</organism>
<dbReference type="RefSeq" id="WP_345523730.1">
    <property type="nucleotide sequence ID" value="NZ_BAABKM010000004.1"/>
</dbReference>
<dbReference type="Proteomes" id="UP001499974">
    <property type="component" value="Unassembled WGS sequence"/>
</dbReference>
<evidence type="ECO:0000313" key="2">
    <source>
        <dbReference type="EMBL" id="GAA4718345.1"/>
    </source>
</evidence>
<proteinExistence type="predicted"/>
<feature type="chain" id="PRO_5046218907" evidence="1">
    <location>
        <begin position="28"/>
        <end position="325"/>
    </location>
</feature>
<sequence>MRRLVTLTLTLALAVSITGATSGTAYAQRPAAERAVGGCSVFPADNWWHADVSGLPVHARSRRWLSHMSTDRDLHPDFGPSYGDGPDYGIPITVVKPSHKRVKVRFDYADESDRVGYPLGADTKVEGGRGSGGDMHTVVVDRGRCKLYETWYTQVRRGRWTAGSGAVWSLTSNRLRRDGWTSADAAGLPILPGLLRWSEVKAGRVDHAIRFTTDVTSKHHLWPARHDAGSRSSLAYPPMGARFRLKAGYSTRGLSRNAVTVVKAMKTYGLVLADNGSPWFFQGEQNAHWPARLIEELKGIPASAFVAVDTSSLKVSASSAQVRSD</sequence>
<keyword evidence="3" id="KW-1185">Reference proteome</keyword>